<comment type="caution">
    <text evidence="2">The sequence shown here is derived from an EMBL/GenBank/DDBJ whole genome shotgun (WGS) entry which is preliminary data.</text>
</comment>
<proteinExistence type="predicted"/>
<dbReference type="InterPro" id="IPR011009">
    <property type="entry name" value="Kinase-like_dom_sf"/>
</dbReference>
<organism evidence="2 3">
    <name type="scientific">Nocardia niwae</name>
    <dbReference type="NCBI Taxonomy" id="626084"/>
    <lineage>
        <taxon>Bacteria</taxon>
        <taxon>Bacillati</taxon>
        <taxon>Actinomycetota</taxon>
        <taxon>Actinomycetes</taxon>
        <taxon>Mycobacteriales</taxon>
        <taxon>Nocardiaceae</taxon>
        <taxon>Nocardia</taxon>
    </lineage>
</organism>
<dbReference type="RefSeq" id="WP_157114691.1">
    <property type="nucleotide sequence ID" value="NZ_JBEYBM010000003.1"/>
</dbReference>
<dbReference type="Proteomes" id="UP001550535">
    <property type="component" value="Unassembled WGS sequence"/>
</dbReference>
<evidence type="ECO:0000313" key="2">
    <source>
        <dbReference type="EMBL" id="MEU2121042.1"/>
    </source>
</evidence>
<sequence length="213" mass="22815">MSIAPGRPRCCGRSARAEVPLPVREEVARLLGDDVCAAVDQRGGFGHGVAVRLRTSGGGNAFVKAIDACDGLAPVYRQEARIASRLPATAPAPKCRFTSEIAGWFVAGSDDVEGTFPRLDETGELQDCLDLVTRLATELTPSPLVDVPTVSEAYEPELVGWRTFVTEGAPADLDSWSARHLTVLAELEATSSPSPRPSRPPVWTRIRSSPPIR</sequence>
<evidence type="ECO:0000256" key="1">
    <source>
        <dbReference type="SAM" id="MobiDB-lite"/>
    </source>
</evidence>
<gene>
    <name evidence="2" type="ORF">ABZ507_04340</name>
</gene>
<evidence type="ECO:0000313" key="3">
    <source>
        <dbReference type="Proteomes" id="UP001550535"/>
    </source>
</evidence>
<reference evidence="2 3" key="1">
    <citation type="submission" date="2024-06" db="EMBL/GenBank/DDBJ databases">
        <title>The Natural Products Discovery Center: Release of the First 8490 Sequenced Strains for Exploring Actinobacteria Biosynthetic Diversity.</title>
        <authorList>
            <person name="Kalkreuter E."/>
            <person name="Kautsar S.A."/>
            <person name="Yang D."/>
            <person name="Bader C.D."/>
            <person name="Teijaro C.N."/>
            <person name="Fluegel L."/>
            <person name="Davis C.M."/>
            <person name="Simpson J.R."/>
            <person name="Lauterbach L."/>
            <person name="Steele A.D."/>
            <person name="Gui C."/>
            <person name="Meng S."/>
            <person name="Li G."/>
            <person name="Viehrig K."/>
            <person name="Ye F."/>
            <person name="Su P."/>
            <person name="Kiefer A.F."/>
            <person name="Nichols A."/>
            <person name="Cepeda A.J."/>
            <person name="Yan W."/>
            <person name="Fan B."/>
            <person name="Jiang Y."/>
            <person name="Adhikari A."/>
            <person name="Zheng C.-J."/>
            <person name="Schuster L."/>
            <person name="Cowan T.M."/>
            <person name="Smanski M.J."/>
            <person name="Chevrette M.G."/>
            <person name="De Carvalho L.P.S."/>
            <person name="Shen B."/>
        </authorList>
    </citation>
    <scope>NUCLEOTIDE SEQUENCE [LARGE SCALE GENOMIC DNA]</scope>
    <source>
        <strain evidence="2 3">NPDC019434</strain>
    </source>
</reference>
<evidence type="ECO:0008006" key="4">
    <source>
        <dbReference type="Google" id="ProtNLM"/>
    </source>
</evidence>
<accession>A0ABV2X574</accession>
<keyword evidence="3" id="KW-1185">Reference proteome</keyword>
<dbReference type="SUPFAM" id="SSF56112">
    <property type="entry name" value="Protein kinase-like (PK-like)"/>
    <property type="match status" value="1"/>
</dbReference>
<feature type="region of interest" description="Disordered" evidence="1">
    <location>
        <begin position="189"/>
        <end position="213"/>
    </location>
</feature>
<dbReference type="EMBL" id="JBEYBR010000006">
    <property type="protein sequence ID" value="MEU2121042.1"/>
    <property type="molecule type" value="Genomic_DNA"/>
</dbReference>
<protein>
    <recommendedName>
        <fullName evidence="4">Aminoglycoside phosphotransferase domain-containing protein</fullName>
    </recommendedName>
</protein>
<name>A0ABV2X574_9NOCA</name>